<keyword evidence="1" id="KW-1185">Reference proteome</keyword>
<dbReference type="WBParaSite" id="PgE217_g001_t05">
    <property type="protein sequence ID" value="PgE217_g001_t05"/>
    <property type="gene ID" value="PgE217_g001"/>
</dbReference>
<evidence type="ECO:0000313" key="1">
    <source>
        <dbReference type="Proteomes" id="UP000887569"/>
    </source>
</evidence>
<accession>A0A915A2C9</accession>
<proteinExistence type="predicted"/>
<dbReference type="AlphaFoldDB" id="A0A915A2C9"/>
<protein>
    <submittedName>
        <fullName evidence="2">Uncharacterized protein</fullName>
    </submittedName>
</protein>
<dbReference type="Proteomes" id="UP000887569">
    <property type="component" value="Unplaced"/>
</dbReference>
<reference evidence="2" key="1">
    <citation type="submission" date="2022-11" db="UniProtKB">
        <authorList>
            <consortium name="WormBaseParasite"/>
        </authorList>
    </citation>
    <scope>IDENTIFICATION</scope>
</reference>
<organism evidence="1 2">
    <name type="scientific">Parascaris univalens</name>
    <name type="common">Nematode worm</name>
    <dbReference type="NCBI Taxonomy" id="6257"/>
    <lineage>
        <taxon>Eukaryota</taxon>
        <taxon>Metazoa</taxon>
        <taxon>Ecdysozoa</taxon>
        <taxon>Nematoda</taxon>
        <taxon>Chromadorea</taxon>
        <taxon>Rhabditida</taxon>
        <taxon>Spirurina</taxon>
        <taxon>Ascaridomorpha</taxon>
        <taxon>Ascaridoidea</taxon>
        <taxon>Ascarididae</taxon>
        <taxon>Parascaris</taxon>
    </lineage>
</organism>
<evidence type="ECO:0000313" key="2">
    <source>
        <dbReference type="WBParaSite" id="PgE217_g001_t05"/>
    </source>
</evidence>
<name>A0A915A2C9_PARUN</name>
<sequence length="89" mass="10410">PLLSRILDAFLSDLTNMKAKFLDHWDEVCLILTDSMEQMFAIPPHCHCFEKSLDIYTYCCSLFDVTLPLSKQECIKMKAFHMYHSSYVP</sequence>